<keyword evidence="3" id="KW-1185">Reference proteome</keyword>
<gene>
    <name evidence="2" type="ORF">KC19_11G001700</name>
</gene>
<evidence type="ECO:0000313" key="2">
    <source>
        <dbReference type="EMBL" id="KAG0555764.1"/>
    </source>
</evidence>
<evidence type="ECO:0000256" key="1">
    <source>
        <dbReference type="SAM" id="MobiDB-lite"/>
    </source>
</evidence>
<evidence type="ECO:0000313" key="3">
    <source>
        <dbReference type="Proteomes" id="UP000822688"/>
    </source>
</evidence>
<feature type="region of interest" description="Disordered" evidence="1">
    <location>
        <begin position="1"/>
        <end position="75"/>
    </location>
</feature>
<proteinExistence type="predicted"/>
<protein>
    <submittedName>
        <fullName evidence="2">Uncharacterized protein</fullName>
    </submittedName>
</protein>
<feature type="compositionally biased region" description="Polar residues" evidence="1">
    <location>
        <begin position="50"/>
        <end position="61"/>
    </location>
</feature>
<dbReference type="PANTHER" id="PTHR36749:SF1">
    <property type="entry name" value="F7O18.3 PROTEIN"/>
    <property type="match status" value="1"/>
</dbReference>
<dbReference type="PANTHER" id="PTHR36749">
    <property type="entry name" value="F7O18.3 PROTEIN"/>
    <property type="match status" value="1"/>
</dbReference>
<dbReference type="Proteomes" id="UP000822688">
    <property type="component" value="Chromosome 11"/>
</dbReference>
<dbReference type="EMBL" id="CM026432">
    <property type="protein sequence ID" value="KAG0555764.1"/>
    <property type="molecule type" value="Genomic_DNA"/>
</dbReference>
<name>A0A8T0GBM6_CERPU</name>
<reference evidence="2 3" key="1">
    <citation type="submission" date="2020-06" db="EMBL/GenBank/DDBJ databases">
        <title>WGS assembly of Ceratodon purpureus strain R40.</title>
        <authorList>
            <person name="Carey S.B."/>
            <person name="Jenkins J."/>
            <person name="Shu S."/>
            <person name="Lovell J.T."/>
            <person name="Sreedasyam A."/>
            <person name="Maumus F."/>
            <person name="Tiley G.P."/>
            <person name="Fernandez-Pozo N."/>
            <person name="Barry K."/>
            <person name="Chen C."/>
            <person name="Wang M."/>
            <person name="Lipzen A."/>
            <person name="Daum C."/>
            <person name="Saski C.A."/>
            <person name="Payton A.C."/>
            <person name="Mcbreen J.C."/>
            <person name="Conrad R.E."/>
            <person name="Kollar L.M."/>
            <person name="Olsson S."/>
            <person name="Huttunen S."/>
            <person name="Landis J.B."/>
            <person name="Wickett N.J."/>
            <person name="Johnson M.G."/>
            <person name="Rensing S.A."/>
            <person name="Grimwood J."/>
            <person name="Schmutz J."/>
            <person name="Mcdaniel S.F."/>
        </authorList>
    </citation>
    <scope>NUCLEOTIDE SEQUENCE [LARGE SCALE GENOMIC DNA]</scope>
    <source>
        <strain evidence="2 3">R40</strain>
    </source>
</reference>
<dbReference type="OrthoDB" id="64928at2759"/>
<sequence length="396" mass="44181">MRREHLVLPNQDGTMAKDSLFGDLPPPVTAQPIPRTPAPGPERGEVAPSVPSNLSSSTASKRSVADDDSHAGKRVRFKPITMEATGEQVVEAMSKIASHIGNPGKFPKASKLALQLLQSGSVTSATADPFFSVLKAAMTRPSYAIDAALRRDYKTLFSEVHERLECFSAAHQAQIAVWEFWALVGNDFMTDDTYVFSKASGRVRQAIEELPEATDEEKMFEECEEKVKGEPVEQAPLGMVVEDVEESDPFGLSAFLPKRSKKEERLKKKLEEEAAAKRAHEEAGRLLRERREALFQCLKLAADQYRHTWAQTIIDILVRHAFDNRVKFSTSHQTAIEKLWASVRDQQIRRKQGKSTTGKLDVTSFERLQEQYSRETISIRRGVGQGGGRSAETWLG</sequence>
<accession>A0A8T0GBM6</accession>
<dbReference type="AlphaFoldDB" id="A0A8T0GBM6"/>
<organism evidence="2 3">
    <name type="scientific">Ceratodon purpureus</name>
    <name type="common">Fire moss</name>
    <name type="synonym">Dicranum purpureum</name>
    <dbReference type="NCBI Taxonomy" id="3225"/>
    <lineage>
        <taxon>Eukaryota</taxon>
        <taxon>Viridiplantae</taxon>
        <taxon>Streptophyta</taxon>
        <taxon>Embryophyta</taxon>
        <taxon>Bryophyta</taxon>
        <taxon>Bryophytina</taxon>
        <taxon>Bryopsida</taxon>
        <taxon>Dicranidae</taxon>
        <taxon>Pseudoditrichales</taxon>
        <taxon>Ditrichaceae</taxon>
        <taxon>Ceratodon</taxon>
    </lineage>
</organism>
<feature type="compositionally biased region" description="Pro residues" evidence="1">
    <location>
        <begin position="24"/>
        <end position="40"/>
    </location>
</feature>
<comment type="caution">
    <text evidence="2">The sequence shown here is derived from an EMBL/GenBank/DDBJ whole genome shotgun (WGS) entry which is preliminary data.</text>
</comment>